<dbReference type="HAMAP" id="MF_00595">
    <property type="entry name" value="PEPcase_type1"/>
    <property type="match status" value="1"/>
</dbReference>
<dbReference type="GO" id="GO:0006107">
    <property type="term" value="P:oxaloacetate metabolic process"/>
    <property type="evidence" value="ECO:0007669"/>
    <property type="project" value="UniProtKB-UniRule"/>
</dbReference>
<dbReference type="SUPFAM" id="SSF51621">
    <property type="entry name" value="Phosphoenolpyruvate/pyruvate domain"/>
    <property type="match status" value="1"/>
</dbReference>
<evidence type="ECO:0000256" key="2">
    <source>
        <dbReference type="ARBA" id="ARBA00003670"/>
    </source>
</evidence>
<dbReference type="Gene3D" id="1.20.1440.90">
    <property type="entry name" value="Phosphoenolpyruvate/pyruvate domain"/>
    <property type="match status" value="1"/>
</dbReference>
<dbReference type="EC" id="4.1.1.31" evidence="4 10"/>
<keyword evidence="7 10" id="KW-0456">Lyase</keyword>
<evidence type="ECO:0000256" key="3">
    <source>
        <dbReference type="ARBA" id="ARBA00008346"/>
    </source>
</evidence>
<evidence type="ECO:0000256" key="12">
    <source>
        <dbReference type="PROSITE-ProRule" id="PRU10112"/>
    </source>
</evidence>
<protein>
    <recommendedName>
        <fullName evidence="5 10">Phosphoenolpyruvate carboxylase</fullName>
        <shortName evidence="10">PEPC</shortName>
        <shortName evidence="10">PEPCase</shortName>
        <ecNumber evidence="4 10">4.1.1.31</ecNumber>
    </recommendedName>
</protein>
<feature type="active site" evidence="10 11">
    <location>
        <position position="154"/>
    </location>
</feature>
<accession>A0A1R4H4V9</accession>
<dbReference type="PROSITE" id="PS00781">
    <property type="entry name" value="PEPCASE_1"/>
    <property type="match status" value="1"/>
</dbReference>
<dbReference type="PRINTS" id="PR00150">
    <property type="entry name" value="PEPCARBXLASE"/>
</dbReference>
<evidence type="ECO:0000313" key="14">
    <source>
        <dbReference type="Proteomes" id="UP000195442"/>
    </source>
</evidence>
<sequence length="941" mass="105883">MLKISGKLTMNTFDNDTELSRSNRLLESVLTRVLKTQTQPEVTVSVEQLQKRFAGSVHDSLPNKRSHLLAIVENLKPESISGVVRVFNHYFSLLNIAEEAHYLGLRRRQAEQGGHYWPHSFHDTLLALKDSGVTPDKLQVLLDELLYLPVMTAHPTEAKRRTVKNALRNVFLTHEMLGDKRLKGYLRKDALERLQAQIQMLWKTDEVRGRKMTVADEIDAGLFYFPLSLFQATARVYRNFERSVSDVYGEAAALQVRIPSFLQYGSWIGGDRDGNPNVTSQTTIMALRLQAQTILQEYIRRLDTLHGQFSHSYGLCELSPVFVDSLAADRAKLGGLIAALEKPYLQEPYRHKLAIMKYRMERSLLQVQQHLRGEPELPDRYAYSDISGFLADLRLIDSSLRAHGDANIANLELHDLIRLAETFGFHLMQLDIRQESTRHSDAVADILAASLGLHYSELDENQRLALLSEAVATPGGLIYDRATLSVATRETLDAFDVMANMRREIGVQCFGKYVISMTHSASHVMEVMLLAAQSGLVGRLGGRWYCHIGVSPLFETIDDLSRIDDVLTRLFDTLVYRELLRVSGDRQEIMLGYSDSCKDGGILASAWGLSQAQRKIIAIAEPRGIKCLLFHGRGGTVGRGGGPTHEAILAQPPDTVRGQIKFTEQGEVLFYRYNNMETAVYELTMGITGLLKASVSLVQAVAGDHPDNLALMDELARMGEHGYRELTERTPGFLDYFYEATPVGEIGQLNIGSRPSHRKKQDRSKNSVRAIGWVFAWAQSRQTFPAWYGIGMSLSTWCAGKPERFEKLQAMYRDWPFFRNLLSNAQMALSKSDMDIAKEYAGLCVDPETGKRVYGLIASEHQRCVEWILEIANAGKLLEDNPVLAASLHRRDAYLGPLNYLQVFLLRKVREVDATQVDENPWLKPLLRSINAIAAGMRNTG</sequence>
<evidence type="ECO:0000256" key="9">
    <source>
        <dbReference type="ARBA" id="ARBA00048995"/>
    </source>
</evidence>
<dbReference type="InterPro" id="IPR021135">
    <property type="entry name" value="PEP_COase"/>
</dbReference>
<evidence type="ECO:0000256" key="6">
    <source>
        <dbReference type="ARBA" id="ARBA00022842"/>
    </source>
</evidence>
<evidence type="ECO:0000256" key="10">
    <source>
        <dbReference type="HAMAP-Rule" id="MF_00595"/>
    </source>
</evidence>
<keyword evidence="13" id="KW-0670">Pyruvate</keyword>
<evidence type="ECO:0000256" key="5">
    <source>
        <dbReference type="ARBA" id="ARBA00022419"/>
    </source>
</evidence>
<name>A0A1R4H4V9_9GAMM</name>
<dbReference type="InterPro" id="IPR018129">
    <property type="entry name" value="PEP_COase_Lys_AS"/>
</dbReference>
<dbReference type="GO" id="GO:0008964">
    <property type="term" value="F:phosphoenolpyruvate carboxylase activity"/>
    <property type="evidence" value="ECO:0007669"/>
    <property type="project" value="UniProtKB-UniRule"/>
</dbReference>
<dbReference type="PANTHER" id="PTHR30523:SF46">
    <property type="entry name" value="PHOSPHOENOLPYRUVATE CARBOXYLASE"/>
    <property type="match status" value="1"/>
</dbReference>
<evidence type="ECO:0000313" key="13">
    <source>
        <dbReference type="EMBL" id="SJM91293.1"/>
    </source>
</evidence>
<comment type="catalytic activity">
    <reaction evidence="9 10">
        <text>oxaloacetate + phosphate = phosphoenolpyruvate + hydrogencarbonate</text>
        <dbReference type="Rhea" id="RHEA:28370"/>
        <dbReference type="ChEBI" id="CHEBI:16452"/>
        <dbReference type="ChEBI" id="CHEBI:17544"/>
        <dbReference type="ChEBI" id="CHEBI:43474"/>
        <dbReference type="ChEBI" id="CHEBI:58702"/>
        <dbReference type="EC" id="4.1.1.31"/>
    </reaction>
</comment>
<dbReference type="GO" id="GO:0000287">
    <property type="term" value="F:magnesium ion binding"/>
    <property type="evidence" value="ECO:0007669"/>
    <property type="project" value="UniProtKB-UniRule"/>
</dbReference>
<evidence type="ECO:0000256" key="1">
    <source>
        <dbReference type="ARBA" id="ARBA00001946"/>
    </source>
</evidence>
<dbReference type="Pfam" id="PF00311">
    <property type="entry name" value="PEPcase"/>
    <property type="match status" value="1"/>
</dbReference>
<dbReference type="PROSITE" id="PS00393">
    <property type="entry name" value="PEPCASE_2"/>
    <property type="match status" value="1"/>
</dbReference>
<proteinExistence type="inferred from homology"/>
<dbReference type="EMBL" id="FUKJ01000131">
    <property type="protein sequence ID" value="SJM91293.1"/>
    <property type="molecule type" value="Genomic_DNA"/>
</dbReference>
<dbReference type="InterPro" id="IPR015813">
    <property type="entry name" value="Pyrv/PenolPyrv_kinase-like_dom"/>
</dbReference>
<gene>
    <name evidence="10 13" type="primary">ppc</name>
    <name evidence="13" type="ORF">CRENPOLYSF2_2160010</name>
</gene>
<keyword evidence="14" id="KW-1185">Reference proteome</keyword>
<evidence type="ECO:0000256" key="8">
    <source>
        <dbReference type="ARBA" id="ARBA00023300"/>
    </source>
</evidence>
<dbReference type="GO" id="GO:0005829">
    <property type="term" value="C:cytosol"/>
    <property type="evidence" value="ECO:0007669"/>
    <property type="project" value="TreeGrafter"/>
</dbReference>
<dbReference type="Proteomes" id="UP000195442">
    <property type="component" value="Unassembled WGS sequence"/>
</dbReference>
<evidence type="ECO:0000256" key="11">
    <source>
        <dbReference type="PROSITE-ProRule" id="PRU10111"/>
    </source>
</evidence>
<reference evidence="14" key="1">
    <citation type="submission" date="2017-02" db="EMBL/GenBank/DDBJ databases">
        <authorList>
            <person name="Daims H."/>
        </authorList>
    </citation>
    <scope>NUCLEOTIDE SEQUENCE [LARGE SCALE GENOMIC DNA]</scope>
</reference>
<dbReference type="InterPro" id="IPR022805">
    <property type="entry name" value="PEP_COase_bac/pln-type"/>
</dbReference>
<dbReference type="GO" id="GO:0015977">
    <property type="term" value="P:carbon fixation"/>
    <property type="evidence" value="ECO:0007669"/>
    <property type="project" value="UniProtKB-UniRule"/>
</dbReference>
<dbReference type="PANTHER" id="PTHR30523">
    <property type="entry name" value="PHOSPHOENOLPYRUVATE CARBOXYLASE"/>
    <property type="match status" value="1"/>
</dbReference>
<evidence type="ECO:0000256" key="7">
    <source>
        <dbReference type="ARBA" id="ARBA00023239"/>
    </source>
</evidence>
<comment type="similarity">
    <text evidence="3 10">Belongs to the PEPCase type 1 family.</text>
</comment>
<organism evidence="13 14">
    <name type="scientific">Crenothrix polyspora</name>
    <dbReference type="NCBI Taxonomy" id="360316"/>
    <lineage>
        <taxon>Bacteria</taxon>
        <taxon>Pseudomonadati</taxon>
        <taxon>Pseudomonadota</taxon>
        <taxon>Gammaproteobacteria</taxon>
        <taxon>Methylococcales</taxon>
        <taxon>Crenotrichaceae</taxon>
        <taxon>Crenothrix</taxon>
    </lineage>
</organism>
<keyword evidence="8 10" id="KW-0120">Carbon dioxide fixation</keyword>
<dbReference type="AlphaFoldDB" id="A0A1R4H4V9"/>
<dbReference type="InterPro" id="IPR033129">
    <property type="entry name" value="PEPCASE_His_AS"/>
</dbReference>
<comment type="function">
    <text evidence="2 10">Forms oxaloacetate, a four-carbon dicarboxylic acid source for the tricarboxylic acid cycle.</text>
</comment>
<dbReference type="NCBIfam" id="NF000584">
    <property type="entry name" value="PRK00009.1"/>
    <property type="match status" value="1"/>
</dbReference>
<comment type="subunit">
    <text evidence="10">Homotetramer.</text>
</comment>
<keyword evidence="6 10" id="KW-0460">Magnesium</keyword>
<dbReference type="GO" id="GO:0006099">
    <property type="term" value="P:tricarboxylic acid cycle"/>
    <property type="evidence" value="ECO:0007669"/>
    <property type="project" value="InterPro"/>
</dbReference>
<evidence type="ECO:0000256" key="4">
    <source>
        <dbReference type="ARBA" id="ARBA00012305"/>
    </source>
</evidence>
<feature type="active site" evidence="10 12">
    <location>
        <position position="598"/>
    </location>
</feature>
<comment type="cofactor">
    <cofactor evidence="1 10">
        <name>Mg(2+)</name>
        <dbReference type="ChEBI" id="CHEBI:18420"/>
    </cofactor>
</comment>